<dbReference type="AlphaFoldDB" id="A0A126WV33"/>
<dbReference type="PANTHER" id="PTHR47429">
    <property type="entry name" value="PROTEIN TWIN LOV 1"/>
    <property type="match status" value="1"/>
</dbReference>
<reference evidence="16" key="1">
    <citation type="journal article" date="2016" name="Proc. Natl. Acad. Sci. U.S.A.">
        <title>Functional and topological diversity of LOV domain photoreceptors.</title>
        <authorList>
            <person name="Glantz S.T."/>
            <person name="Carpenter E.J."/>
            <person name="Melkonian M."/>
            <person name="Gardner K.H."/>
            <person name="Boyden E.S."/>
            <person name="Wong G.K."/>
            <person name="Chow B.Y."/>
        </authorList>
    </citation>
    <scope>NUCLEOTIDE SEQUENCE</scope>
    <source>
        <strain evidence="16">AEXY_2154700</strain>
    </source>
</reference>
<evidence type="ECO:0000313" key="16">
    <source>
        <dbReference type="EMBL" id="AML76306.1"/>
    </source>
</evidence>
<dbReference type="SUPFAM" id="SSF55785">
    <property type="entry name" value="PYP-like sensor domain (PAS domain)"/>
    <property type="match status" value="1"/>
</dbReference>
<dbReference type="PANTHER" id="PTHR47429:SF7">
    <property type="entry name" value="GATA-FACTOR"/>
    <property type="match status" value="1"/>
</dbReference>
<feature type="domain" description="PAS" evidence="15">
    <location>
        <begin position="95"/>
        <end position="128"/>
    </location>
</feature>
<evidence type="ECO:0000256" key="5">
    <source>
        <dbReference type="ARBA" id="ARBA00022723"/>
    </source>
</evidence>
<dbReference type="GO" id="GO:0008270">
    <property type="term" value="F:zinc ion binding"/>
    <property type="evidence" value="ECO:0007669"/>
    <property type="project" value="UniProtKB-KW"/>
</dbReference>
<evidence type="ECO:0000256" key="7">
    <source>
        <dbReference type="ARBA" id="ARBA00022771"/>
    </source>
</evidence>
<evidence type="ECO:0000256" key="11">
    <source>
        <dbReference type="ARBA" id="ARBA00023125"/>
    </source>
</evidence>
<evidence type="ECO:0000256" key="10">
    <source>
        <dbReference type="ARBA" id="ARBA00023015"/>
    </source>
</evidence>
<evidence type="ECO:0000256" key="13">
    <source>
        <dbReference type="ARBA" id="ARBA00023163"/>
    </source>
</evidence>
<dbReference type="GO" id="GO:0005634">
    <property type="term" value="C:nucleus"/>
    <property type="evidence" value="ECO:0007669"/>
    <property type="project" value="TreeGrafter"/>
</dbReference>
<keyword evidence="12" id="KW-0010">Activator</keyword>
<dbReference type="PROSITE" id="PS50112">
    <property type="entry name" value="PAS"/>
    <property type="match status" value="1"/>
</dbReference>
<dbReference type="CDD" id="cd00130">
    <property type="entry name" value="PAS"/>
    <property type="match status" value="1"/>
</dbReference>
<sequence>MSSKGPPPAMNPWEVRALDYEFPTHHSQQPDGKHVSNTTWRQVQDPIIYPGLYSATGFDMMSILLQVMSRPHPQVELGPVDCSVALIMCDLQQPDAPIVYASDSFCELTGYSMNEILGRNCRFLQIPHGKTRNPADAVKSVDKVAIHRMRQAVQTRSELQLEVTNYKKNGKPFTNALSIIPVMPQGSDYRYAVGFQVEV</sequence>
<keyword evidence="13" id="KW-0804">Transcription</keyword>
<evidence type="ECO:0000256" key="2">
    <source>
        <dbReference type="ARBA" id="ARBA00022606"/>
    </source>
</evidence>
<keyword evidence="5" id="KW-0479">Metal-binding</keyword>
<dbReference type="GO" id="GO:0003677">
    <property type="term" value="F:DNA binding"/>
    <property type="evidence" value="ECO:0007669"/>
    <property type="project" value="UniProtKB-KW"/>
</dbReference>
<evidence type="ECO:0000256" key="6">
    <source>
        <dbReference type="ARBA" id="ARBA00022737"/>
    </source>
</evidence>
<keyword evidence="7" id="KW-0863">Zinc-finger</keyword>
<evidence type="ECO:0000256" key="4">
    <source>
        <dbReference type="ARBA" id="ARBA00022643"/>
    </source>
</evidence>
<dbReference type="NCBIfam" id="TIGR00229">
    <property type="entry name" value="sensory_box"/>
    <property type="match status" value="1"/>
</dbReference>
<dbReference type="EMBL" id="KU698110">
    <property type="protein sequence ID" value="AML76306.1"/>
    <property type="molecule type" value="mRNA"/>
</dbReference>
<organism evidence="16">
    <name type="scientific">Blasia sp. BC-2016</name>
    <dbReference type="NCBI Taxonomy" id="1799561"/>
    <lineage>
        <taxon>Eukaryota</taxon>
        <taxon>Viridiplantae</taxon>
        <taxon>Streptophyta</taxon>
        <taxon>Embryophyta</taxon>
        <taxon>Marchantiophyta</taxon>
        <taxon>Marchantiopsida</taxon>
        <taxon>Blasiidae</taxon>
        <taxon>Blasiales</taxon>
        <taxon>Blasiaceae</taxon>
        <taxon>Blasia</taxon>
    </lineage>
</organism>
<evidence type="ECO:0000256" key="12">
    <source>
        <dbReference type="ARBA" id="ARBA00023159"/>
    </source>
</evidence>
<keyword evidence="10" id="KW-0805">Transcription regulation</keyword>
<dbReference type="FunFam" id="3.30.450.20:FF:000064">
    <property type="entry name" value="Vivid PAS protein VVD"/>
    <property type="match status" value="1"/>
</dbReference>
<protein>
    <submittedName>
        <fullName evidence="16">Putative LOV domain-containing protein</fullName>
    </submittedName>
</protein>
<keyword evidence="3" id="KW-0285">Flavoprotein</keyword>
<keyword evidence="6" id="KW-0677">Repeat</keyword>
<keyword evidence="11" id="KW-0238">DNA-binding</keyword>
<evidence type="ECO:0000256" key="9">
    <source>
        <dbReference type="ARBA" id="ARBA00022991"/>
    </source>
</evidence>
<keyword evidence="14" id="KW-0675">Receptor</keyword>
<evidence type="ECO:0000256" key="8">
    <source>
        <dbReference type="ARBA" id="ARBA00022833"/>
    </source>
</evidence>
<dbReference type="InterPro" id="IPR035965">
    <property type="entry name" value="PAS-like_dom_sf"/>
</dbReference>
<keyword evidence="9" id="KW-0157">Chromophore</keyword>
<evidence type="ECO:0000259" key="15">
    <source>
        <dbReference type="PROSITE" id="PS50112"/>
    </source>
</evidence>
<dbReference type="GO" id="GO:0009881">
    <property type="term" value="F:photoreceptor activity"/>
    <property type="evidence" value="ECO:0007669"/>
    <property type="project" value="UniProtKB-KW"/>
</dbReference>
<evidence type="ECO:0000256" key="1">
    <source>
        <dbReference type="ARBA" id="ARBA00022543"/>
    </source>
</evidence>
<keyword evidence="1" id="KW-0600">Photoreceptor protein</keyword>
<proteinExistence type="evidence at transcript level"/>
<dbReference type="Pfam" id="PF13426">
    <property type="entry name" value="PAS_9"/>
    <property type="match status" value="1"/>
</dbReference>
<dbReference type="Gene3D" id="3.30.450.20">
    <property type="entry name" value="PAS domain"/>
    <property type="match status" value="1"/>
</dbReference>
<name>A0A126WV33_9MARC</name>
<evidence type="ECO:0000256" key="14">
    <source>
        <dbReference type="ARBA" id="ARBA00023170"/>
    </source>
</evidence>
<keyword evidence="8" id="KW-0862">Zinc</keyword>
<evidence type="ECO:0000256" key="3">
    <source>
        <dbReference type="ARBA" id="ARBA00022630"/>
    </source>
</evidence>
<keyword evidence="2" id="KW-0716">Sensory transduction</keyword>
<dbReference type="InterPro" id="IPR000014">
    <property type="entry name" value="PAS"/>
</dbReference>
<keyword evidence="4" id="KW-0288">FMN</keyword>
<accession>A0A126WV33</accession>